<dbReference type="PANTHER" id="PTHR11706">
    <property type="entry name" value="SOLUTE CARRIER PROTEIN FAMILY 11 MEMBER"/>
    <property type="match status" value="1"/>
</dbReference>
<dbReference type="EMBL" id="JAEKNS010000067">
    <property type="protein sequence ID" value="MBJ7594406.1"/>
    <property type="molecule type" value="Genomic_DNA"/>
</dbReference>
<comment type="caution">
    <text evidence="9">The sequence shown here is derived from an EMBL/GenBank/DDBJ whole genome shotgun (WGS) entry which is preliminary data.</text>
</comment>
<feature type="transmembrane region" description="Helical" evidence="7">
    <location>
        <begin position="251"/>
        <end position="270"/>
    </location>
</feature>
<keyword evidence="2" id="KW-0813">Transport</keyword>
<reference evidence="8 11" key="3">
    <citation type="submission" date="2020-10" db="EMBL/GenBank/DDBJ databases">
        <title>Ca. Dormibacterota MAGs.</title>
        <authorList>
            <person name="Montgomery K."/>
        </authorList>
    </citation>
    <scope>NUCLEOTIDE SEQUENCE [LARGE SCALE GENOMIC DNA]</scope>
    <source>
        <strain evidence="8">SC8812_S17_18</strain>
    </source>
</reference>
<feature type="transmembrane region" description="Helical" evidence="7">
    <location>
        <begin position="465"/>
        <end position="485"/>
    </location>
</feature>
<keyword evidence="3 7" id="KW-0812">Transmembrane</keyword>
<keyword evidence="5 7" id="KW-0472">Membrane</keyword>
<dbReference type="GO" id="GO:0005886">
    <property type="term" value="C:plasma membrane"/>
    <property type="evidence" value="ECO:0007669"/>
    <property type="project" value="TreeGrafter"/>
</dbReference>
<name>A0A2W6AZA2_9BACT</name>
<accession>A0A2W6AZA2</accession>
<dbReference type="GO" id="GO:0015086">
    <property type="term" value="F:cadmium ion transmembrane transporter activity"/>
    <property type="evidence" value="ECO:0007669"/>
    <property type="project" value="TreeGrafter"/>
</dbReference>
<evidence type="ECO:0000313" key="9">
    <source>
        <dbReference type="EMBL" id="PZR83381.1"/>
    </source>
</evidence>
<evidence type="ECO:0000256" key="1">
    <source>
        <dbReference type="ARBA" id="ARBA00004141"/>
    </source>
</evidence>
<evidence type="ECO:0000256" key="6">
    <source>
        <dbReference type="SAM" id="MobiDB-lite"/>
    </source>
</evidence>
<evidence type="ECO:0000313" key="10">
    <source>
        <dbReference type="Proteomes" id="UP000248724"/>
    </source>
</evidence>
<feature type="transmembrane region" description="Helical" evidence="7">
    <location>
        <begin position="186"/>
        <end position="205"/>
    </location>
</feature>
<reference evidence="9 10" key="1">
    <citation type="journal article" date="2017" name="Nature">
        <title>Atmospheric trace gases support primary production in Antarctic desert surface soil.</title>
        <authorList>
            <person name="Ji M."/>
            <person name="Greening C."/>
            <person name="Vanwonterghem I."/>
            <person name="Carere C.R."/>
            <person name="Bay S.K."/>
            <person name="Steen J.A."/>
            <person name="Montgomery K."/>
            <person name="Lines T."/>
            <person name="Beardall J."/>
            <person name="van Dorst J."/>
            <person name="Snape I."/>
            <person name="Stott M.B."/>
            <person name="Hugenholtz P."/>
            <person name="Ferrari B.C."/>
        </authorList>
    </citation>
    <scope>NUCLEOTIDE SEQUENCE [LARGE SCALE GENOMIC DNA]</scope>
    <source>
        <strain evidence="9">RRmetagenome_bin12</strain>
    </source>
</reference>
<gene>
    <name evidence="9" type="ORF">DLM65_02070</name>
    <name evidence="8" type="ORF">JF886_05995</name>
</gene>
<dbReference type="Proteomes" id="UP000606991">
    <property type="component" value="Unassembled WGS sequence"/>
</dbReference>
<dbReference type="InterPro" id="IPR001046">
    <property type="entry name" value="NRAMP_fam"/>
</dbReference>
<feature type="region of interest" description="Disordered" evidence="6">
    <location>
        <begin position="1"/>
        <end position="61"/>
    </location>
</feature>
<evidence type="ECO:0000256" key="4">
    <source>
        <dbReference type="ARBA" id="ARBA00022989"/>
    </source>
</evidence>
<evidence type="ECO:0000256" key="2">
    <source>
        <dbReference type="ARBA" id="ARBA00022448"/>
    </source>
</evidence>
<dbReference type="Pfam" id="PF01566">
    <property type="entry name" value="Nramp"/>
    <property type="match status" value="1"/>
</dbReference>
<feature type="transmembrane region" description="Helical" evidence="7">
    <location>
        <begin position="400"/>
        <end position="419"/>
    </location>
</feature>
<protein>
    <submittedName>
        <fullName evidence="9">Iron transporter</fullName>
    </submittedName>
    <submittedName>
        <fullName evidence="8">Nramp family divalent metal transporter</fullName>
    </submittedName>
</protein>
<reference evidence="9" key="2">
    <citation type="submission" date="2018-05" db="EMBL/GenBank/DDBJ databases">
        <authorList>
            <person name="Ferrari B."/>
        </authorList>
    </citation>
    <scope>NUCLEOTIDE SEQUENCE</scope>
    <source>
        <strain evidence="9">RRmetagenome_bin12</strain>
    </source>
</reference>
<sequence>MARTRTRTAVRGDQEAARADEGPDPIRAVVGAATHPGGAPEVIKDTAGESATGGPPAGRTTLDDALAQGPKGALQLLGPGLITGASDDDPSGIGTYSQAGSQFGFGTLWLALFTFPLMVAVQEACARIALHTGVGLGTSLRRKFPTWVVGVCIVAVFTANTVNVGADLGAVGAAGGLLSRGHIQPAWLVVPVALLIGFMQLRLAYATIFRVFKLLTLALFAYVITVFVVHPPLLETLKATFVPHVEFNKNFIGIVVAVLGTTISPYLFFWQASSEVEEMKAAGAHTEKERRGVTHKELHAARIDVFIGMLFSQLVMYCIILTSGSVIHASGNTNIQTAQQAADALRPLAGPFAFVLFSAGMIGTGLLAIPVLTGSAAYAVKEFFGFRGSMHEKPSHRPTFYLLIVIAIIGGLLMNFLNIDPIKALVVTAIINGVVAPPILVLIALLARDRSVMGDRRSGPWSNGLVWLATLLMGAAALALVATLFL</sequence>
<accession>A0A934K1F7</accession>
<proteinExistence type="predicted"/>
<dbReference type="EMBL" id="QHBU01000037">
    <property type="protein sequence ID" value="PZR83381.1"/>
    <property type="molecule type" value="Genomic_DNA"/>
</dbReference>
<dbReference type="RefSeq" id="WP_337310572.1">
    <property type="nucleotide sequence ID" value="NZ_JAEKNS010000067.1"/>
</dbReference>
<evidence type="ECO:0000313" key="8">
    <source>
        <dbReference type="EMBL" id="MBJ7594406.1"/>
    </source>
</evidence>
<organism evidence="9 10">
    <name type="scientific">Candidatus Aeolococcus gillhamiae</name>
    <dbReference type="NCBI Taxonomy" id="3127015"/>
    <lineage>
        <taxon>Bacteria</taxon>
        <taxon>Bacillati</taxon>
        <taxon>Candidatus Dormiibacterota</taxon>
        <taxon>Candidatus Dormibacteria</taxon>
        <taxon>Candidatus Aeolococcales</taxon>
        <taxon>Candidatus Aeolococcaceae</taxon>
        <taxon>Candidatus Aeolococcus</taxon>
    </lineage>
</organism>
<evidence type="ECO:0000256" key="3">
    <source>
        <dbReference type="ARBA" id="ARBA00022692"/>
    </source>
</evidence>
<feature type="transmembrane region" description="Helical" evidence="7">
    <location>
        <begin position="212"/>
        <end position="231"/>
    </location>
</feature>
<feature type="transmembrane region" description="Helical" evidence="7">
    <location>
        <begin position="352"/>
        <end position="380"/>
    </location>
</feature>
<dbReference type="GO" id="GO:0005384">
    <property type="term" value="F:manganese ion transmembrane transporter activity"/>
    <property type="evidence" value="ECO:0007669"/>
    <property type="project" value="TreeGrafter"/>
</dbReference>
<comment type="subcellular location">
    <subcellularLocation>
        <location evidence="1">Membrane</location>
        <topology evidence="1">Multi-pass membrane protein</topology>
    </subcellularLocation>
</comment>
<dbReference type="NCBIfam" id="NF037982">
    <property type="entry name" value="Nramp_1"/>
    <property type="match status" value="1"/>
</dbReference>
<feature type="transmembrane region" description="Helical" evidence="7">
    <location>
        <begin position="305"/>
        <end position="327"/>
    </location>
</feature>
<feature type="transmembrane region" description="Helical" evidence="7">
    <location>
        <begin position="425"/>
        <end position="445"/>
    </location>
</feature>
<evidence type="ECO:0000313" key="11">
    <source>
        <dbReference type="Proteomes" id="UP000606991"/>
    </source>
</evidence>
<keyword evidence="4 7" id="KW-1133">Transmembrane helix</keyword>
<feature type="compositionally biased region" description="Basic and acidic residues" evidence="6">
    <location>
        <begin position="10"/>
        <end position="21"/>
    </location>
</feature>
<feature type="transmembrane region" description="Helical" evidence="7">
    <location>
        <begin position="147"/>
        <end position="166"/>
    </location>
</feature>
<evidence type="ECO:0000256" key="7">
    <source>
        <dbReference type="SAM" id="Phobius"/>
    </source>
</evidence>
<dbReference type="AlphaFoldDB" id="A0A2W6AZA2"/>
<evidence type="ECO:0000256" key="5">
    <source>
        <dbReference type="ARBA" id="ARBA00023136"/>
    </source>
</evidence>
<dbReference type="PANTHER" id="PTHR11706:SF33">
    <property type="entry name" value="NATURAL RESISTANCE-ASSOCIATED MACROPHAGE PROTEIN 2"/>
    <property type="match status" value="1"/>
</dbReference>
<dbReference type="Proteomes" id="UP000248724">
    <property type="component" value="Unassembled WGS sequence"/>
</dbReference>
<dbReference type="GO" id="GO:0034755">
    <property type="term" value="P:iron ion transmembrane transport"/>
    <property type="evidence" value="ECO:0007669"/>
    <property type="project" value="TreeGrafter"/>
</dbReference>